<dbReference type="FunFam" id="3.30.200.20:FF:000125">
    <property type="entry name" value="Protein STRUBBELIG-RECEPTOR FAMILY 8"/>
    <property type="match status" value="1"/>
</dbReference>
<evidence type="ECO:0000256" key="10">
    <source>
        <dbReference type="SAM" id="MobiDB-lite"/>
    </source>
</evidence>
<evidence type="ECO:0000256" key="8">
    <source>
        <dbReference type="ARBA" id="ARBA00023170"/>
    </source>
</evidence>
<evidence type="ECO:0000259" key="13">
    <source>
        <dbReference type="PROSITE" id="PS50011"/>
    </source>
</evidence>
<keyword evidence="7 11" id="KW-0472">Membrane</keyword>
<evidence type="ECO:0000256" key="11">
    <source>
        <dbReference type="SAM" id="Phobius"/>
    </source>
</evidence>
<dbReference type="PROSITE" id="PS50011">
    <property type="entry name" value="PROTEIN_KINASE_DOM"/>
    <property type="match status" value="1"/>
</dbReference>
<evidence type="ECO:0000256" key="12">
    <source>
        <dbReference type="SAM" id="SignalP"/>
    </source>
</evidence>
<dbReference type="Pfam" id="PF13855">
    <property type="entry name" value="LRR_8"/>
    <property type="match status" value="1"/>
</dbReference>
<feature type="compositionally biased region" description="Polar residues" evidence="10">
    <location>
        <begin position="267"/>
        <end position="283"/>
    </location>
</feature>
<dbReference type="PANTHER" id="PTHR48056:SF44">
    <property type="entry name" value="RECEPTOR PROTEIN KINASE CLAVATA1"/>
    <property type="match status" value="1"/>
</dbReference>
<comment type="subcellular location">
    <subcellularLocation>
        <location evidence="1">Membrane</location>
    </subcellularLocation>
</comment>
<dbReference type="InterPro" id="IPR013210">
    <property type="entry name" value="LRR_N_plant-typ"/>
</dbReference>
<gene>
    <name evidence="14" type="ORF">KP509_12G061100</name>
</gene>
<dbReference type="GO" id="GO:0033612">
    <property type="term" value="F:receptor serine/threonine kinase binding"/>
    <property type="evidence" value="ECO:0007669"/>
    <property type="project" value="TreeGrafter"/>
</dbReference>
<dbReference type="CDD" id="cd12087">
    <property type="entry name" value="TM_EGFR-like"/>
    <property type="match status" value="1"/>
</dbReference>
<dbReference type="EMBL" id="CM035417">
    <property type="protein sequence ID" value="KAH7423556.1"/>
    <property type="molecule type" value="Genomic_DNA"/>
</dbReference>
<dbReference type="GO" id="GO:0016020">
    <property type="term" value="C:membrane"/>
    <property type="evidence" value="ECO:0007669"/>
    <property type="project" value="UniProtKB-SubCell"/>
</dbReference>
<dbReference type="PROSITE" id="PS51450">
    <property type="entry name" value="LRR"/>
    <property type="match status" value="1"/>
</dbReference>
<feature type="region of interest" description="Disordered" evidence="10">
    <location>
        <begin position="240"/>
        <end position="283"/>
    </location>
</feature>
<dbReference type="SUPFAM" id="SSF56112">
    <property type="entry name" value="Protein kinase-like (PK-like)"/>
    <property type="match status" value="1"/>
</dbReference>
<keyword evidence="8" id="KW-0675">Receptor</keyword>
<dbReference type="GO" id="GO:0004672">
    <property type="term" value="F:protein kinase activity"/>
    <property type="evidence" value="ECO:0007669"/>
    <property type="project" value="InterPro"/>
</dbReference>
<evidence type="ECO:0000256" key="2">
    <source>
        <dbReference type="ARBA" id="ARBA00022614"/>
    </source>
</evidence>
<dbReference type="Gene3D" id="3.30.200.20">
    <property type="entry name" value="Phosphorylase Kinase, domain 1"/>
    <property type="match status" value="1"/>
</dbReference>
<dbReference type="FunFam" id="1.10.510.10:FF:000095">
    <property type="entry name" value="protein STRUBBELIG-RECEPTOR FAMILY 8"/>
    <property type="match status" value="1"/>
</dbReference>
<dbReference type="AlphaFoldDB" id="A0A8T2TPC0"/>
<feature type="compositionally biased region" description="Pro residues" evidence="10">
    <location>
        <begin position="246"/>
        <end position="261"/>
    </location>
</feature>
<feature type="domain" description="Protein kinase" evidence="13">
    <location>
        <begin position="404"/>
        <end position="682"/>
    </location>
</feature>
<dbReference type="Pfam" id="PF00560">
    <property type="entry name" value="LRR_1"/>
    <property type="match status" value="3"/>
</dbReference>
<keyword evidence="6 11" id="KW-1133">Transmembrane helix</keyword>
<evidence type="ECO:0000256" key="3">
    <source>
        <dbReference type="ARBA" id="ARBA00022692"/>
    </source>
</evidence>
<evidence type="ECO:0000256" key="5">
    <source>
        <dbReference type="ARBA" id="ARBA00022737"/>
    </source>
</evidence>
<evidence type="ECO:0000256" key="4">
    <source>
        <dbReference type="ARBA" id="ARBA00022729"/>
    </source>
</evidence>
<comment type="caution">
    <text evidence="14">The sequence shown here is derived from an EMBL/GenBank/DDBJ whole genome shotgun (WGS) entry which is preliminary data.</text>
</comment>
<evidence type="ECO:0000313" key="15">
    <source>
        <dbReference type="Proteomes" id="UP000825935"/>
    </source>
</evidence>
<dbReference type="InterPro" id="IPR000719">
    <property type="entry name" value="Prot_kinase_dom"/>
</dbReference>
<feature type="signal peptide" evidence="12">
    <location>
        <begin position="1"/>
        <end position="23"/>
    </location>
</feature>
<dbReference type="PANTHER" id="PTHR48056">
    <property type="entry name" value="LRR RECEPTOR-LIKE SERINE/THREONINE-PROTEIN KINASE-RELATED"/>
    <property type="match status" value="1"/>
</dbReference>
<feature type="chain" id="PRO_5035899963" description="Protein kinase domain-containing protein" evidence="12">
    <location>
        <begin position="24"/>
        <end position="695"/>
    </location>
</feature>
<evidence type="ECO:0000256" key="7">
    <source>
        <dbReference type="ARBA" id="ARBA00023136"/>
    </source>
</evidence>
<dbReference type="InterPro" id="IPR050647">
    <property type="entry name" value="Plant_LRR-RLKs"/>
</dbReference>
<keyword evidence="3 11" id="KW-0812">Transmembrane</keyword>
<name>A0A8T2TPC0_CERRI</name>
<organism evidence="14 15">
    <name type="scientific">Ceratopteris richardii</name>
    <name type="common">Triangle waterfern</name>
    <dbReference type="NCBI Taxonomy" id="49495"/>
    <lineage>
        <taxon>Eukaryota</taxon>
        <taxon>Viridiplantae</taxon>
        <taxon>Streptophyta</taxon>
        <taxon>Embryophyta</taxon>
        <taxon>Tracheophyta</taxon>
        <taxon>Polypodiopsida</taxon>
        <taxon>Polypodiidae</taxon>
        <taxon>Polypodiales</taxon>
        <taxon>Pteridineae</taxon>
        <taxon>Pteridaceae</taxon>
        <taxon>Parkerioideae</taxon>
        <taxon>Ceratopteris</taxon>
    </lineage>
</organism>
<dbReference type="FunFam" id="3.80.10.10:FF:000062">
    <property type="entry name" value="protein STRUBBELIG-RECEPTOR FAMILY 3"/>
    <property type="match status" value="1"/>
</dbReference>
<dbReference type="Pfam" id="PF07714">
    <property type="entry name" value="PK_Tyr_Ser-Thr"/>
    <property type="match status" value="1"/>
</dbReference>
<dbReference type="Gene3D" id="1.10.510.10">
    <property type="entry name" value="Transferase(Phosphotransferase) domain 1"/>
    <property type="match status" value="1"/>
</dbReference>
<proteinExistence type="predicted"/>
<feature type="transmembrane region" description="Helical" evidence="11">
    <location>
        <begin position="288"/>
        <end position="310"/>
    </location>
</feature>
<dbReference type="Pfam" id="PF08263">
    <property type="entry name" value="LRRNT_2"/>
    <property type="match status" value="1"/>
</dbReference>
<keyword evidence="15" id="KW-1185">Reference proteome</keyword>
<accession>A0A8T2TPC0</accession>
<protein>
    <recommendedName>
        <fullName evidence="13">Protein kinase domain-containing protein</fullName>
    </recommendedName>
</protein>
<evidence type="ECO:0000256" key="9">
    <source>
        <dbReference type="ARBA" id="ARBA00023180"/>
    </source>
</evidence>
<keyword evidence="4 12" id="KW-0732">Signal</keyword>
<keyword evidence="9" id="KW-0325">Glycoprotein</keyword>
<sequence>MQSMRLLLVLRLVLHFLFPGISALTDPGDVSGLQTLYATLGSPLSLASWDFTNGDPCGQSWKGIVCVGSAVTEINLAGLGLNGQLSYNLESFKSLHVLDLSNNQLSGSIPYSLPSNLQTLNLAKNNISDSLPYSLSTLTGLVNLYVGSNFMTGNLVDVFSNLGNLTVLDVSFNSMSGDLPQSLSALYSLSSLYLQNNGFTGDLNVLANLNLQNLNVENNNFTGWLPASFSSIPNLRFSNNSFSSSPAPPPPPFTPPPPTPPSFRQGPISQTPSESPVTAKKSSNKGGAIAGIVISLLLGFILAGAVIVFLNRRSRHNLNDEEKFQSTAPVLGVYTPEEPVKGKNEYRASLLPSDTVTRPPPSGSFKEPILDKILGRKISSRRGKNTISASAISISDLQLATNSFSQEHLLGTSVLGPVYRGELPDGKLLAIRNIDLSVAPSLEREEEFIEIVSNISHLRHTNLAELVGYCADHGQRLLIYDYFQRGSLSDILHVWDESFRTELTWNIRVKITLGMARALEYLHEECQPAIIHRNFKSANILLDEDFNPHLSDSGIASLVFNPDLQISSTVIPTGYRAPECTMTGIYTWQSDVYSFGVVMLELLTGRKPMDSTRPRAEQSLVRWATPQLHDFDSLASMVDPFLNGTCPAKSLSRYADIIAQCIQPEMEFRPPMSEVVQSLVRLMQRASLKRRPGED</sequence>
<keyword evidence="5" id="KW-0677">Repeat</keyword>
<evidence type="ECO:0000256" key="6">
    <source>
        <dbReference type="ARBA" id="ARBA00022989"/>
    </source>
</evidence>
<dbReference type="Proteomes" id="UP000825935">
    <property type="component" value="Chromosome 12"/>
</dbReference>
<dbReference type="OrthoDB" id="1055097at2759"/>
<dbReference type="SUPFAM" id="SSF52058">
    <property type="entry name" value="L domain-like"/>
    <property type="match status" value="1"/>
</dbReference>
<keyword evidence="2" id="KW-0433">Leucine-rich repeat</keyword>
<dbReference type="InterPro" id="IPR001611">
    <property type="entry name" value="Leu-rich_rpt"/>
</dbReference>
<evidence type="ECO:0000256" key="1">
    <source>
        <dbReference type="ARBA" id="ARBA00004370"/>
    </source>
</evidence>
<dbReference type="InterPro" id="IPR011009">
    <property type="entry name" value="Kinase-like_dom_sf"/>
</dbReference>
<dbReference type="InterPro" id="IPR001245">
    <property type="entry name" value="Ser-Thr/Tyr_kinase_cat_dom"/>
</dbReference>
<evidence type="ECO:0000313" key="14">
    <source>
        <dbReference type="EMBL" id="KAH7423556.1"/>
    </source>
</evidence>
<reference evidence="14" key="1">
    <citation type="submission" date="2021-08" db="EMBL/GenBank/DDBJ databases">
        <title>WGS assembly of Ceratopteris richardii.</title>
        <authorList>
            <person name="Marchant D.B."/>
            <person name="Chen G."/>
            <person name="Jenkins J."/>
            <person name="Shu S."/>
            <person name="Leebens-Mack J."/>
            <person name="Grimwood J."/>
            <person name="Schmutz J."/>
            <person name="Soltis P."/>
            <person name="Soltis D."/>
            <person name="Chen Z.-H."/>
        </authorList>
    </citation>
    <scope>NUCLEOTIDE SEQUENCE</scope>
    <source>
        <strain evidence="14">Whitten #5841</strain>
        <tissue evidence="14">Leaf</tissue>
    </source>
</reference>
<dbReference type="Gene3D" id="3.80.10.10">
    <property type="entry name" value="Ribonuclease Inhibitor"/>
    <property type="match status" value="1"/>
</dbReference>
<dbReference type="InterPro" id="IPR032675">
    <property type="entry name" value="LRR_dom_sf"/>
</dbReference>
<dbReference type="GO" id="GO:0005524">
    <property type="term" value="F:ATP binding"/>
    <property type="evidence" value="ECO:0007669"/>
    <property type="project" value="InterPro"/>
</dbReference>